<proteinExistence type="predicted"/>
<sequence>MSDAVSSLPRSDGTEAVCEYGEGYLCLGIQTNPRSELADRHVVQRSSHAKLKCCRCHQVIVVQPERGEKLQVVRSPYMRAYRALGYLVRNSAAGRGAMVVVVAVRPAGHFQRHHLPGREYPQGRPVSRPGMMTTPYLQENLLQSKMSSDSGGAVVVETVEYGGGLQVLVGGVVVVELVDCGGDGEPKRETGVRVGAVATN</sequence>
<reference evidence="1 2" key="2">
    <citation type="journal article" date="2022" name="Mol. Ecol. Resour.">
        <title>The genomes of chicory, endive, great burdock and yacon provide insights into Asteraceae paleo-polyploidization history and plant inulin production.</title>
        <authorList>
            <person name="Fan W."/>
            <person name="Wang S."/>
            <person name="Wang H."/>
            <person name="Wang A."/>
            <person name="Jiang F."/>
            <person name="Liu H."/>
            <person name="Zhao H."/>
            <person name="Xu D."/>
            <person name="Zhang Y."/>
        </authorList>
    </citation>
    <scope>NUCLEOTIDE SEQUENCE [LARGE SCALE GENOMIC DNA]</scope>
    <source>
        <strain evidence="2">cv. Yunnan</strain>
        <tissue evidence="1">Leaves</tissue>
    </source>
</reference>
<evidence type="ECO:0000313" key="2">
    <source>
        <dbReference type="Proteomes" id="UP001056120"/>
    </source>
</evidence>
<keyword evidence="2" id="KW-1185">Reference proteome</keyword>
<reference evidence="2" key="1">
    <citation type="journal article" date="2022" name="Mol. Ecol. Resour.">
        <title>The genomes of chicory, endive, great burdock and yacon provide insights into Asteraceae palaeo-polyploidization history and plant inulin production.</title>
        <authorList>
            <person name="Fan W."/>
            <person name="Wang S."/>
            <person name="Wang H."/>
            <person name="Wang A."/>
            <person name="Jiang F."/>
            <person name="Liu H."/>
            <person name="Zhao H."/>
            <person name="Xu D."/>
            <person name="Zhang Y."/>
        </authorList>
    </citation>
    <scope>NUCLEOTIDE SEQUENCE [LARGE SCALE GENOMIC DNA]</scope>
    <source>
        <strain evidence="2">cv. Yunnan</strain>
    </source>
</reference>
<name>A0ACB9FSP9_9ASTR</name>
<comment type="caution">
    <text evidence="1">The sequence shown here is derived from an EMBL/GenBank/DDBJ whole genome shotgun (WGS) entry which is preliminary data.</text>
</comment>
<evidence type="ECO:0000313" key="1">
    <source>
        <dbReference type="EMBL" id="KAI3773771.1"/>
    </source>
</evidence>
<dbReference type="EMBL" id="CM042033">
    <property type="protein sequence ID" value="KAI3773771.1"/>
    <property type="molecule type" value="Genomic_DNA"/>
</dbReference>
<dbReference type="Proteomes" id="UP001056120">
    <property type="component" value="Linkage Group LG16"/>
</dbReference>
<organism evidence="1 2">
    <name type="scientific">Smallanthus sonchifolius</name>
    <dbReference type="NCBI Taxonomy" id="185202"/>
    <lineage>
        <taxon>Eukaryota</taxon>
        <taxon>Viridiplantae</taxon>
        <taxon>Streptophyta</taxon>
        <taxon>Embryophyta</taxon>
        <taxon>Tracheophyta</taxon>
        <taxon>Spermatophyta</taxon>
        <taxon>Magnoliopsida</taxon>
        <taxon>eudicotyledons</taxon>
        <taxon>Gunneridae</taxon>
        <taxon>Pentapetalae</taxon>
        <taxon>asterids</taxon>
        <taxon>campanulids</taxon>
        <taxon>Asterales</taxon>
        <taxon>Asteraceae</taxon>
        <taxon>Asteroideae</taxon>
        <taxon>Heliantheae alliance</taxon>
        <taxon>Millerieae</taxon>
        <taxon>Smallanthus</taxon>
    </lineage>
</organism>
<gene>
    <name evidence="1" type="ORF">L1987_48303</name>
</gene>
<protein>
    <submittedName>
        <fullName evidence="1">Uncharacterized protein</fullName>
    </submittedName>
</protein>
<accession>A0ACB9FSP9</accession>